<evidence type="ECO:0000313" key="2">
    <source>
        <dbReference type="Proteomes" id="UP000183413"/>
    </source>
</evidence>
<reference evidence="1 2" key="1">
    <citation type="submission" date="2016-10" db="EMBL/GenBank/DDBJ databases">
        <authorList>
            <person name="de Groot N.N."/>
        </authorList>
    </citation>
    <scope>NUCLEOTIDE SEQUENCE [LARGE SCALE GENOMIC DNA]</scope>
    <source>
        <strain evidence="1 2">DSM 43067</strain>
    </source>
</reference>
<dbReference type="Proteomes" id="UP000183413">
    <property type="component" value="Unassembled WGS sequence"/>
</dbReference>
<dbReference type="RefSeq" id="WP_075024850.1">
    <property type="nucleotide sequence ID" value="NZ_FOVH01000030.1"/>
</dbReference>
<sequence length="134" mass="14851">MRSAGRPYAWVEIKIVEPGGDTERATGEVLTRSPQNTPGHWNRPEETARLLVADGWLRTGDAGFVDADGYLFLTDRIKDMIVTGAENVYPRARAAGKRPRSVDFVDALPRNPSGKILKKDLRAPYWEGLGRTTA</sequence>
<dbReference type="GO" id="GO:0016405">
    <property type="term" value="F:CoA-ligase activity"/>
    <property type="evidence" value="ECO:0007669"/>
    <property type="project" value="TreeGrafter"/>
</dbReference>
<dbReference type="SUPFAM" id="SSF56801">
    <property type="entry name" value="Acetyl-CoA synthetase-like"/>
    <property type="match status" value="1"/>
</dbReference>
<dbReference type="PANTHER" id="PTHR24096">
    <property type="entry name" value="LONG-CHAIN-FATTY-ACID--COA LIGASE"/>
    <property type="match status" value="1"/>
</dbReference>
<evidence type="ECO:0000313" key="1">
    <source>
        <dbReference type="EMBL" id="SFQ39869.1"/>
    </source>
</evidence>
<dbReference type="EMBL" id="FOVH01000030">
    <property type="protein sequence ID" value="SFQ39869.1"/>
    <property type="molecule type" value="Genomic_DNA"/>
</dbReference>
<dbReference type="Gene3D" id="3.30.300.30">
    <property type="match status" value="1"/>
</dbReference>
<dbReference type="AlphaFoldDB" id="A0A1I5Y6R2"/>
<dbReference type="STRING" id="1993.SAMN04489713_13042"/>
<proteinExistence type="predicted"/>
<accession>A0A1I5Y6R2</accession>
<dbReference type="InterPro" id="IPR045851">
    <property type="entry name" value="AMP-bd_C_sf"/>
</dbReference>
<dbReference type="PANTHER" id="PTHR24096:SF267">
    <property type="entry name" value="MALONATE--COA LIGASE ACSF3, MITOCHONDRIAL"/>
    <property type="match status" value="1"/>
</dbReference>
<keyword evidence="2" id="KW-1185">Reference proteome</keyword>
<organism evidence="1 2">
    <name type="scientific">Actinomadura madurae</name>
    <dbReference type="NCBI Taxonomy" id="1993"/>
    <lineage>
        <taxon>Bacteria</taxon>
        <taxon>Bacillati</taxon>
        <taxon>Actinomycetota</taxon>
        <taxon>Actinomycetes</taxon>
        <taxon>Streptosporangiales</taxon>
        <taxon>Thermomonosporaceae</taxon>
        <taxon>Actinomadura</taxon>
    </lineage>
</organism>
<name>A0A1I5Y6R2_9ACTN</name>
<dbReference type="InParanoid" id="A0A1I5Y6R2"/>
<dbReference type="Gene3D" id="3.40.50.12780">
    <property type="entry name" value="N-terminal domain of ligase-like"/>
    <property type="match status" value="1"/>
</dbReference>
<protein>
    <submittedName>
        <fullName evidence="1">AMP-binding enzyme</fullName>
    </submittedName>
</protein>
<dbReference type="InterPro" id="IPR042099">
    <property type="entry name" value="ANL_N_sf"/>
</dbReference>
<gene>
    <name evidence="1" type="ORF">SAMN04489713_13042</name>
</gene>